<evidence type="ECO:0000256" key="4">
    <source>
        <dbReference type="ARBA" id="ARBA00022917"/>
    </source>
</evidence>
<dbReference type="InterPro" id="IPR044135">
    <property type="entry name" value="Met-tRNA-FMT_C"/>
</dbReference>
<organism evidence="8 9">
    <name type="scientific">Desulfosalsimonas propionicica</name>
    <dbReference type="NCBI Taxonomy" id="332175"/>
    <lineage>
        <taxon>Bacteria</taxon>
        <taxon>Pseudomonadati</taxon>
        <taxon>Thermodesulfobacteriota</taxon>
        <taxon>Desulfobacteria</taxon>
        <taxon>Desulfobacterales</taxon>
        <taxon>Desulfosalsimonadaceae</taxon>
        <taxon>Desulfosalsimonas</taxon>
    </lineage>
</organism>
<feature type="domain" description="Formyl transferase N-terminal" evidence="6">
    <location>
        <begin position="6"/>
        <end position="182"/>
    </location>
</feature>
<comment type="catalytic activity">
    <reaction evidence="5">
        <text>L-methionyl-tRNA(fMet) + (6R)-10-formyltetrahydrofolate = N-formyl-L-methionyl-tRNA(fMet) + (6S)-5,6,7,8-tetrahydrofolate + H(+)</text>
        <dbReference type="Rhea" id="RHEA:24380"/>
        <dbReference type="Rhea" id="RHEA-COMP:9952"/>
        <dbReference type="Rhea" id="RHEA-COMP:9953"/>
        <dbReference type="ChEBI" id="CHEBI:15378"/>
        <dbReference type="ChEBI" id="CHEBI:57453"/>
        <dbReference type="ChEBI" id="CHEBI:78530"/>
        <dbReference type="ChEBI" id="CHEBI:78844"/>
        <dbReference type="ChEBI" id="CHEBI:195366"/>
        <dbReference type="EC" id="2.1.2.9"/>
    </reaction>
</comment>
<sequence length="312" mass="33818">MSKFTTIFMGTPDFAVPALKALYNAGHPVSLVVTQPDRPKGRGRQISLPPVKAAAKQLGLPVFQPESVKTQDFYEAMTDLKPDIFVVVAFGHILPRRVMEIAPMGAVNLHASLLPAYRGPAPIQRAIINGESETGVTSMLMDAGLDTGEILETEKTVIHPADTAGTLHDRLAQLSANVLTKTLAGFAAGTIRPVAQDHARATYAPMLKKSDGRIDWSRSAVFLERFIRGMCPWPGAHTYWGSKRINIFAARVCPMAELRPPGTVLASFSNELRVATGKEALSIEELQVASGKRMHIRDFLKGADISPATVLE</sequence>
<dbReference type="CDD" id="cd08646">
    <property type="entry name" value="FMT_core_Met-tRNA-FMT_N"/>
    <property type="match status" value="1"/>
</dbReference>
<dbReference type="SUPFAM" id="SSF50486">
    <property type="entry name" value="FMT C-terminal domain-like"/>
    <property type="match status" value="1"/>
</dbReference>
<accession>A0A7W0C7M3</accession>
<dbReference type="GO" id="GO:0005829">
    <property type="term" value="C:cytosol"/>
    <property type="evidence" value="ECO:0007669"/>
    <property type="project" value="TreeGrafter"/>
</dbReference>
<keyword evidence="3 5" id="KW-0808">Transferase</keyword>
<dbReference type="Proteomes" id="UP000525298">
    <property type="component" value="Unassembled WGS sequence"/>
</dbReference>
<dbReference type="SUPFAM" id="SSF53328">
    <property type="entry name" value="Formyltransferase"/>
    <property type="match status" value="1"/>
</dbReference>
<dbReference type="PANTHER" id="PTHR11138">
    <property type="entry name" value="METHIONYL-TRNA FORMYLTRANSFERASE"/>
    <property type="match status" value="1"/>
</dbReference>
<evidence type="ECO:0000313" key="9">
    <source>
        <dbReference type="Proteomes" id="UP000525298"/>
    </source>
</evidence>
<dbReference type="HAMAP" id="MF_00182">
    <property type="entry name" value="Formyl_trans"/>
    <property type="match status" value="1"/>
</dbReference>
<comment type="function">
    <text evidence="5">Attaches a formyl group to the free amino group of methionyl-tRNA(fMet). The formyl group appears to play a dual role in the initiator identity of N-formylmethionyl-tRNA by promoting its recognition by IF2 and preventing the misappropriation of this tRNA by the elongation apparatus.</text>
</comment>
<feature type="binding site" evidence="5">
    <location>
        <begin position="112"/>
        <end position="115"/>
    </location>
    <ligand>
        <name>(6S)-5,6,7,8-tetrahydrofolate</name>
        <dbReference type="ChEBI" id="CHEBI:57453"/>
    </ligand>
</feature>
<evidence type="ECO:0000256" key="3">
    <source>
        <dbReference type="ARBA" id="ARBA00022679"/>
    </source>
</evidence>
<dbReference type="CDD" id="cd08704">
    <property type="entry name" value="Met_tRNA_FMT_C"/>
    <property type="match status" value="1"/>
</dbReference>
<feature type="domain" description="Formyl transferase C-terminal" evidence="7">
    <location>
        <begin position="207"/>
        <end position="303"/>
    </location>
</feature>
<dbReference type="FunFam" id="3.40.50.12230:FF:000001">
    <property type="entry name" value="Methionyl-tRNA formyltransferase"/>
    <property type="match status" value="1"/>
</dbReference>
<evidence type="ECO:0000313" key="8">
    <source>
        <dbReference type="EMBL" id="MBA2880676.1"/>
    </source>
</evidence>
<reference evidence="8 9" key="1">
    <citation type="submission" date="2020-07" db="EMBL/GenBank/DDBJ databases">
        <title>Genomic Encyclopedia of Type Strains, Phase IV (KMG-IV): sequencing the most valuable type-strain genomes for metagenomic binning, comparative biology and taxonomic classification.</title>
        <authorList>
            <person name="Goeker M."/>
        </authorList>
    </citation>
    <scope>NUCLEOTIDE SEQUENCE [LARGE SCALE GENOMIC DNA]</scope>
    <source>
        <strain evidence="8 9">DSM 17721</strain>
    </source>
</reference>
<dbReference type="GO" id="GO:0004479">
    <property type="term" value="F:methionyl-tRNA formyltransferase activity"/>
    <property type="evidence" value="ECO:0007669"/>
    <property type="project" value="UniProtKB-UniRule"/>
</dbReference>
<dbReference type="AlphaFoldDB" id="A0A7W0C7M3"/>
<dbReference type="Pfam" id="PF02911">
    <property type="entry name" value="Formyl_trans_C"/>
    <property type="match status" value="1"/>
</dbReference>
<evidence type="ECO:0000256" key="2">
    <source>
        <dbReference type="ARBA" id="ARBA00012261"/>
    </source>
</evidence>
<dbReference type="PANTHER" id="PTHR11138:SF5">
    <property type="entry name" value="METHIONYL-TRNA FORMYLTRANSFERASE, MITOCHONDRIAL"/>
    <property type="match status" value="1"/>
</dbReference>
<evidence type="ECO:0000259" key="6">
    <source>
        <dbReference type="Pfam" id="PF00551"/>
    </source>
</evidence>
<dbReference type="InterPro" id="IPR002376">
    <property type="entry name" value="Formyl_transf_N"/>
</dbReference>
<dbReference type="InterPro" id="IPR036477">
    <property type="entry name" value="Formyl_transf_N_sf"/>
</dbReference>
<dbReference type="InterPro" id="IPR005794">
    <property type="entry name" value="Fmt"/>
</dbReference>
<dbReference type="InterPro" id="IPR041711">
    <property type="entry name" value="Met-tRNA-FMT_N"/>
</dbReference>
<proteinExistence type="inferred from homology"/>
<dbReference type="InterPro" id="IPR011034">
    <property type="entry name" value="Formyl_transferase-like_C_sf"/>
</dbReference>
<dbReference type="EC" id="2.1.2.9" evidence="2 5"/>
<evidence type="ECO:0000256" key="1">
    <source>
        <dbReference type="ARBA" id="ARBA00010699"/>
    </source>
</evidence>
<dbReference type="Gene3D" id="3.40.50.12230">
    <property type="match status" value="1"/>
</dbReference>
<keyword evidence="4 5" id="KW-0648">Protein biosynthesis</keyword>
<dbReference type="RefSeq" id="WP_181550337.1">
    <property type="nucleotide sequence ID" value="NZ_JACDUS010000002.1"/>
</dbReference>
<gene>
    <name evidence="5" type="primary">fmt</name>
    <name evidence="8" type="ORF">HNR65_000994</name>
</gene>
<protein>
    <recommendedName>
        <fullName evidence="2 5">Methionyl-tRNA formyltransferase</fullName>
        <ecNumber evidence="2 5">2.1.2.9</ecNumber>
    </recommendedName>
</protein>
<comment type="similarity">
    <text evidence="1 5">Belongs to the Fmt family.</text>
</comment>
<keyword evidence="9" id="KW-1185">Reference proteome</keyword>
<dbReference type="EMBL" id="JACDUS010000002">
    <property type="protein sequence ID" value="MBA2880676.1"/>
    <property type="molecule type" value="Genomic_DNA"/>
</dbReference>
<dbReference type="NCBIfam" id="TIGR00460">
    <property type="entry name" value="fmt"/>
    <property type="match status" value="1"/>
</dbReference>
<dbReference type="Pfam" id="PF00551">
    <property type="entry name" value="Formyl_trans_N"/>
    <property type="match status" value="1"/>
</dbReference>
<comment type="caution">
    <text evidence="8">The sequence shown here is derived from an EMBL/GenBank/DDBJ whole genome shotgun (WGS) entry which is preliminary data.</text>
</comment>
<evidence type="ECO:0000259" key="7">
    <source>
        <dbReference type="Pfam" id="PF02911"/>
    </source>
</evidence>
<dbReference type="InterPro" id="IPR005793">
    <property type="entry name" value="Formyl_trans_C"/>
</dbReference>
<evidence type="ECO:0000256" key="5">
    <source>
        <dbReference type="HAMAP-Rule" id="MF_00182"/>
    </source>
</evidence>
<name>A0A7W0C7M3_9BACT</name>